<feature type="region of interest" description="Disordered" evidence="1">
    <location>
        <begin position="1"/>
        <end position="20"/>
    </location>
</feature>
<evidence type="ECO:0000256" key="1">
    <source>
        <dbReference type="SAM" id="MobiDB-lite"/>
    </source>
</evidence>
<dbReference type="AlphaFoldDB" id="A0A2N5CB63"/>
<dbReference type="OrthoDB" id="8966764at2"/>
<comment type="caution">
    <text evidence="2">The sequence shown here is derived from an EMBL/GenBank/DDBJ whole genome shotgun (WGS) entry which is preliminary data.</text>
</comment>
<dbReference type="Proteomes" id="UP000234341">
    <property type="component" value="Unassembled WGS sequence"/>
</dbReference>
<accession>A0A2N5CB63</accession>
<proteinExistence type="predicted"/>
<dbReference type="RefSeq" id="WP_101682604.1">
    <property type="nucleotide sequence ID" value="NZ_PJRP01000007.1"/>
</dbReference>
<evidence type="ECO:0000313" key="2">
    <source>
        <dbReference type="EMBL" id="PLP99459.1"/>
    </source>
</evidence>
<name>A0A2N5CB63_9BURK</name>
<evidence type="ECO:0000313" key="3">
    <source>
        <dbReference type="Proteomes" id="UP000234341"/>
    </source>
</evidence>
<dbReference type="EMBL" id="PJRP01000007">
    <property type="protein sequence ID" value="PLP99459.1"/>
    <property type="molecule type" value="Genomic_DNA"/>
</dbReference>
<gene>
    <name evidence="2" type="ORF">CYJ10_16685</name>
</gene>
<sequence>MHRIITSAQHKEHGGRAAMLGPEEGHTYQAAVDASLEMTFPASDPIAPGTAMYTILRVSTLRDETDWVLAAGSASQQSVANSTA</sequence>
<organism evidence="2 3">
    <name type="scientific">Cupriavidus pauculus</name>
    <dbReference type="NCBI Taxonomy" id="82633"/>
    <lineage>
        <taxon>Bacteria</taxon>
        <taxon>Pseudomonadati</taxon>
        <taxon>Pseudomonadota</taxon>
        <taxon>Betaproteobacteria</taxon>
        <taxon>Burkholderiales</taxon>
        <taxon>Burkholderiaceae</taxon>
        <taxon>Cupriavidus</taxon>
    </lineage>
</organism>
<protein>
    <submittedName>
        <fullName evidence="2">Uncharacterized protein</fullName>
    </submittedName>
</protein>
<reference evidence="2 3" key="1">
    <citation type="submission" date="2017-12" db="EMBL/GenBank/DDBJ databases">
        <title>Genome sequence of the active heterotrophic nitrifier-denitrifier, Cupriavidus pauculus UM1.</title>
        <authorList>
            <person name="Putonti C."/>
            <person name="Castignetti D."/>
        </authorList>
    </citation>
    <scope>NUCLEOTIDE SEQUENCE [LARGE SCALE GENOMIC DNA]</scope>
    <source>
        <strain evidence="2 3">UM1</strain>
    </source>
</reference>